<dbReference type="InterPro" id="IPR005467">
    <property type="entry name" value="His_kinase_dom"/>
</dbReference>
<evidence type="ECO:0000256" key="12">
    <source>
        <dbReference type="ARBA" id="ARBA00023012"/>
    </source>
</evidence>
<evidence type="ECO:0000256" key="2">
    <source>
        <dbReference type="ARBA" id="ARBA00004651"/>
    </source>
</evidence>
<dbReference type="Gene3D" id="3.30.565.10">
    <property type="entry name" value="Histidine kinase-like ATPase, C-terminal domain"/>
    <property type="match status" value="1"/>
</dbReference>
<evidence type="ECO:0000259" key="16">
    <source>
        <dbReference type="PROSITE" id="PS50885"/>
    </source>
</evidence>
<dbReference type="PROSITE" id="PS50109">
    <property type="entry name" value="HIS_KIN"/>
    <property type="match status" value="1"/>
</dbReference>
<feature type="transmembrane region" description="Helical" evidence="14">
    <location>
        <begin position="196"/>
        <end position="216"/>
    </location>
</feature>
<dbReference type="SUPFAM" id="SSF47384">
    <property type="entry name" value="Homodimeric domain of signal transducing histidine kinase"/>
    <property type="match status" value="1"/>
</dbReference>
<comment type="subcellular location">
    <subcellularLocation>
        <location evidence="2">Cell membrane</location>
        <topology evidence="2">Multi-pass membrane protein</topology>
    </subcellularLocation>
</comment>
<dbReference type="InterPro" id="IPR036097">
    <property type="entry name" value="HisK_dim/P_sf"/>
</dbReference>
<feature type="domain" description="HAMP" evidence="16">
    <location>
        <begin position="217"/>
        <end position="269"/>
    </location>
</feature>
<name>A0A173U2A1_EUBRA</name>
<keyword evidence="8" id="KW-0547">Nucleotide-binding</keyword>
<dbReference type="PANTHER" id="PTHR45528:SF1">
    <property type="entry name" value="SENSOR HISTIDINE KINASE CPXA"/>
    <property type="match status" value="1"/>
</dbReference>
<keyword evidence="12" id="KW-0902">Two-component regulatory system</keyword>
<evidence type="ECO:0000256" key="5">
    <source>
        <dbReference type="ARBA" id="ARBA00022553"/>
    </source>
</evidence>
<organism evidence="17 18">
    <name type="scientific">Eubacterium ramulus</name>
    <dbReference type="NCBI Taxonomy" id="39490"/>
    <lineage>
        <taxon>Bacteria</taxon>
        <taxon>Bacillati</taxon>
        <taxon>Bacillota</taxon>
        <taxon>Clostridia</taxon>
        <taxon>Eubacteriales</taxon>
        <taxon>Eubacteriaceae</taxon>
        <taxon>Eubacterium</taxon>
    </lineage>
</organism>
<dbReference type="Gene3D" id="1.10.287.130">
    <property type="match status" value="1"/>
</dbReference>
<evidence type="ECO:0000256" key="6">
    <source>
        <dbReference type="ARBA" id="ARBA00022679"/>
    </source>
</evidence>
<dbReference type="Proteomes" id="UP000095492">
    <property type="component" value="Unassembled WGS sequence"/>
</dbReference>
<evidence type="ECO:0000256" key="13">
    <source>
        <dbReference type="ARBA" id="ARBA00023136"/>
    </source>
</evidence>
<dbReference type="PROSITE" id="PS50885">
    <property type="entry name" value="HAMP"/>
    <property type="match status" value="1"/>
</dbReference>
<dbReference type="InterPro" id="IPR003661">
    <property type="entry name" value="HisK_dim/P_dom"/>
</dbReference>
<comment type="catalytic activity">
    <reaction evidence="1">
        <text>ATP + protein L-histidine = ADP + protein N-phospho-L-histidine.</text>
        <dbReference type="EC" id="2.7.13.3"/>
    </reaction>
</comment>
<dbReference type="SUPFAM" id="SSF55874">
    <property type="entry name" value="ATPase domain of HSP90 chaperone/DNA topoisomerase II/histidine kinase"/>
    <property type="match status" value="1"/>
</dbReference>
<proteinExistence type="predicted"/>
<keyword evidence="11 14" id="KW-1133">Transmembrane helix</keyword>
<keyword evidence="9 17" id="KW-0418">Kinase</keyword>
<dbReference type="SMART" id="SM00388">
    <property type="entry name" value="HisKA"/>
    <property type="match status" value="1"/>
</dbReference>
<dbReference type="InterPro" id="IPR050398">
    <property type="entry name" value="HssS/ArlS-like"/>
</dbReference>
<dbReference type="GO" id="GO:0000155">
    <property type="term" value="F:phosphorelay sensor kinase activity"/>
    <property type="evidence" value="ECO:0007669"/>
    <property type="project" value="InterPro"/>
</dbReference>
<evidence type="ECO:0000313" key="18">
    <source>
        <dbReference type="Proteomes" id="UP000095492"/>
    </source>
</evidence>
<reference evidence="17 18" key="1">
    <citation type="submission" date="2015-09" db="EMBL/GenBank/DDBJ databases">
        <authorList>
            <consortium name="Pathogen Informatics"/>
        </authorList>
    </citation>
    <scope>NUCLEOTIDE SEQUENCE [LARGE SCALE GENOMIC DNA]</scope>
    <source>
        <strain evidence="17 18">2789STDY5608891</strain>
    </source>
</reference>
<dbReference type="CDD" id="cd06225">
    <property type="entry name" value="HAMP"/>
    <property type="match status" value="1"/>
</dbReference>
<keyword evidence="5" id="KW-0597">Phosphoprotein</keyword>
<dbReference type="SMART" id="SM00304">
    <property type="entry name" value="HAMP"/>
    <property type="match status" value="1"/>
</dbReference>
<evidence type="ECO:0000256" key="14">
    <source>
        <dbReference type="SAM" id="Phobius"/>
    </source>
</evidence>
<dbReference type="SUPFAM" id="SSF158472">
    <property type="entry name" value="HAMP domain-like"/>
    <property type="match status" value="1"/>
</dbReference>
<keyword evidence="6 17" id="KW-0808">Transferase</keyword>
<dbReference type="STRING" id="39490.ERS852448_01824"/>
<evidence type="ECO:0000256" key="1">
    <source>
        <dbReference type="ARBA" id="ARBA00000085"/>
    </source>
</evidence>
<dbReference type="AlphaFoldDB" id="A0A173U2A1"/>
<evidence type="ECO:0000256" key="8">
    <source>
        <dbReference type="ARBA" id="ARBA00022741"/>
    </source>
</evidence>
<evidence type="ECO:0000259" key="15">
    <source>
        <dbReference type="PROSITE" id="PS50109"/>
    </source>
</evidence>
<evidence type="ECO:0000313" key="17">
    <source>
        <dbReference type="EMBL" id="CUN08984.1"/>
    </source>
</evidence>
<dbReference type="CDD" id="cd00082">
    <property type="entry name" value="HisKA"/>
    <property type="match status" value="1"/>
</dbReference>
<accession>A0A173U2A1</accession>
<keyword evidence="7 14" id="KW-0812">Transmembrane</keyword>
<dbReference type="GO" id="GO:0005524">
    <property type="term" value="F:ATP binding"/>
    <property type="evidence" value="ECO:0007669"/>
    <property type="project" value="UniProtKB-KW"/>
</dbReference>
<evidence type="ECO:0000256" key="10">
    <source>
        <dbReference type="ARBA" id="ARBA00022840"/>
    </source>
</evidence>
<evidence type="ECO:0000256" key="11">
    <source>
        <dbReference type="ARBA" id="ARBA00022989"/>
    </source>
</evidence>
<sequence>MTKKIKHKELRSHTKHFTVLCDKNPLWKIPRIRLQFLVTILLSFMLAVGGFSLTWHMMPCAWKIARHIPGMDLDRETLKTELTERAKNYDLPSSENNKQEQAAFKPFFDCLDSYTGIAIYSGSERYFRTQHTADIVHSKNWNFFTNMIFQITYSNYASVLPLNGIEDYFQIKVEFKNETGELYVSSFHNSKLTIPWFLFSIGVALFLLLLLPLLFLRKKVQDIGILKDHILQMSGGDLNHPIASMGNDELGVLARELDQMRNTLYTNIQQEVESRRANQDLITAMSHDLRTPLTILHGYLDILALGRNPEQQSEYVRRCLQKTEDIQQLTDRMFEYSLVYEPPQSPLLVPVPLKNVQHMLSEHLDFLRLAGFQTSETIAPLYGQIEGDETSLKRLFQNLFSNVLKYGDKSEPVTLQISQKNDIFQIILSNAVKKDLTGIESNRIGLKSAEKIAKMHHGTLTFTQKDKTLFLVEVTFPLP</sequence>
<evidence type="ECO:0000256" key="4">
    <source>
        <dbReference type="ARBA" id="ARBA00022475"/>
    </source>
</evidence>
<protein>
    <recommendedName>
        <fullName evidence="3">histidine kinase</fullName>
        <ecNumber evidence="3">2.7.13.3</ecNumber>
    </recommendedName>
</protein>
<gene>
    <name evidence="17" type="primary">baeS</name>
    <name evidence="17" type="ORF">ERS852448_01824</name>
</gene>
<evidence type="ECO:0000256" key="9">
    <source>
        <dbReference type="ARBA" id="ARBA00022777"/>
    </source>
</evidence>
<dbReference type="RefSeq" id="WP_021740741.1">
    <property type="nucleotide sequence ID" value="NZ_CABKSU010000120.1"/>
</dbReference>
<dbReference type="EMBL" id="CYYA01000011">
    <property type="protein sequence ID" value="CUN08984.1"/>
    <property type="molecule type" value="Genomic_DNA"/>
</dbReference>
<dbReference type="Gene3D" id="6.10.340.10">
    <property type="match status" value="1"/>
</dbReference>
<dbReference type="GO" id="GO:0005886">
    <property type="term" value="C:plasma membrane"/>
    <property type="evidence" value="ECO:0007669"/>
    <property type="project" value="UniProtKB-SubCell"/>
</dbReference>
<dbReference type="Pfam" id="PF00672">
    <property type="entry name" value="HAMP"/>
    <property type="match status" value="1"/>
</dbReference>
<evidence type="ECO:0000256" key="3">
    <source>
        <dbReference type="ARBA" id="ARBA00012438"/>
    </source>
</evidence>
<dbReference type="InterPro" id="IPR003660">
    <property type="entry name" value="HAMP_dom"/>
</dbReference>
<dbReference type="OrthoDB" id="9792991at2"/>
<keyword evidence="10" id="KW-0067">ATP-binding</keyword>
<keyword evidence="13 14" id="KW-0472">Membrane</keyword>
<keyword evidence="4" id="KW-1003">Cell membrane</keyword>
<dbReference type="Pfam" id="PF00512">
    <property type="entry name" value="HisKA"/>
    <property type="match status" value="1"/>
</dbReference>
<feature type="domain" description="Histidine kinase" evidence="15">
    <location>
        <begin position="284"/>
        <end position="479"/>
    </location>
</feature>
<feature type="transmembrane region" description="Helical" evidence="14">
    <location>
        <begin position="36"/>
        <end position="58"/>
    </location>
</feature>
<dbReference type="PANTHER" id="PTHR45528">
    <property type="entry name" value="SENSOR HISTIDINE KINASE CPXA"/>
    <property type="match status" value="1"/>
</dbReference>
<evidence type="ECO:0000256" key="7">
    <source>
        <dbReference type="ARBA" id="ARBA00022692"/>
    </source>
</evidence>
<dbReference type="EC" id="2.7.13.3" evidence="3"/>
<dbReference type="GeneID" id="42788021"/>
<dbReference type="InterPro" id="IPR036890">
    <property type="entry name" value="HATPase_C_sf"/>
</dbReference>